<dbReference type="OrthoDB" id="6513042at2759"/>
<dbReference type="PANTHER" id="PTHR23079">
    <property type="entry name" value="RNA-DEPENDENT RNA POLYMERASE"/>
    <property type="match status" value="1"/>
</dbReference>
<evidence type="ECO:0000256" key="1">
    <source>
        <dbReference type="RuleBase" id="RU363098"/>
    </source>
</evidence>
<dbReference type="GO" id="GO:0030422">
    <property type="term" value="P:siRNA processing"/>
    <property type="evidence" value="ECO:0007669"/>
    <property type="project" value="TreeGrafter"/>
</dbReference>
<comment type="catalytic activity">
    <reaction evidence="1">
        <text>RNA(n) + a ribonucleoside 5'-triphosphate = RNA(n+1) + diphosphate</text>
        <dbReference type="Rhea" id="RHEA:21248"/>
        <dbReference type="Rhea" id="RHEA-COMP:14527"/>
        <dbReference type="Rhea" id="RHEA-COMP:17342"/>
        <dbReference type="ChEBI" id="CHEBI:33019"/>
        <dbReference type="ChEBI" id="CHEBI:61557"/>
        <dbReference type="ChEBI" id="CHEBI:140395"/>
        <dbReference type="EC" id="2.7.7.48"/>
    </reaction>
</comment>
<name>A0A813RV36_9BILA</name>
<keyword evidence="1" id="KW-0808">Transferase</keyword>
<dbReference type="InterPro" id="IPR057596">
    <property type="entry name" value="RDRP_core"/>
</dbReference>
<keyword evidence="5" id="KW-1185">Reference proteome</keyword>
<reference evidence="3" key="1">
    <citation type="submission" date="2021-02" db="EMBL/GenBank/DDBJ databases">
        <authorList>
            <person name="Nowell W R."/>
        </authorList>
    </citation>
    <scope>NUCLEOTIDE SEQUENCE</scope>
</reference>
<evidence type="ECO:0000259" key="2">
    <source>
        <dbReference type="Pfam" id="PF05183"/>
    </source>
</evidence>
<organism evidence="3 5">
    <name type="scientific">Didymodactylos carnosus</name>
    <dbReference type="NCBI Taxonomy" id="1234261"/>
    <lineage>
        <taxon>Eukaryota</taxon>
        <taxon>Metazoa</taxon>
        <taxon>Spiralia</taxon>
        <taxon>Gnathifera</taxon>
        <taxon>Rotifera</taxon>
        <taxon>Eurotatoria</taxon>
        <taxon>Bdelloidea</taxon>
        <taxon>Philodinida</taxon>
        <taxon>Philodinidae</taxon>
        <taxon>Didymodactylos</taxon>
    </lineage>
</organism>
<dbReference type="EC" id="2.7.7.48" evidence="1"/>
<protein>
    <recommendedName>
        <fullName evidence="1">RNA-dependent RNA polymerase</fullName>
        <ecNumber evidence="1">2.7.7.48</ecNumber>
    </recommendedName>
</protein>
<sequence length="1423" mass="165494">MLIMSECGDKIFVAPLATVRGRASQQGPKTGVYPKSIKLSDNSNVVHCSFENLQPENFRSIQHSLSNLYHISKFTSISTDKFEFICSKTVANQICEELDQHVGNCSNIWFCADASQSRNNDGKRNEMRLSGFRCTFGSLLSTEKFTIHDVIDYDVMEEWLLEIKGNNMTLNYLQGKGDKLIFTLPIDQLHTRLLVISSEMYDDVIFSCQTVMDVKQICDKMKKKICGDEDCGKILSRCNDFYLTINDRRNLKELVDYFGYQQKFQIFYTTINIQLCPQITSKNDYFLPYEFSYDASYSIYMLNSLGYMFEDRYRISLELQHTMLTMAQECDKTFYHLSLEACEKLESNHSYNLLETFNKHIFLKLKEQINKLENRKQDVYDIGMVVVTPMRVIFKKKVLSMGHRALREKELGGKTNFLLVYFKEEYRQYLDCDERTKSYYNKIFENGIELNGGRFYFFGSSNSQIQDMSYWFFRCANFDDIILARRILGNFDKIENLALYIARIGLYFTKTITTGIELFYCSNEEAFNIEVKSGKPCVMLIPDIKNNEYCFTDGCGLMSKGLAHEIATRLKLLTNDEIKEQISFGPSAYQIRLAGCKGLLIVDPKSTINEYYAKIRESMRKFDSNNWIIDICDNGVSKARPTRLNNQIIMILSDRGVKNETFLKIQRDYFSKIDASTNSYVRKQTIPNVLKNQIPLPDNECRYMFGCSLESALQYGQCYIRYEVLDSDTTKKYECVRGRVIVTKNPCPYAGDILELWAVDLEELECLRDVIVFPAKGERPHPDEIGGSDLDGDGYFVYWGKDLILTNRIKPLDYPPPDKKNHPHPIMPLDIVKHIVSSLGSSARGEIFNLHLTIADLNEDNLPSRTCSPLCIELAKLLCTAIDSSKTGIVIDMKYIRLLKQKYKKYPDFMQKQPSYESQSICGILYRFGLLFKKNDMKALDEQFFRLALNTSPQQRCCMNTPKQQQNEIMSLPTPRSITTDKNINQSTKLFNDDLSSIIQSPPPSRMSTPKSDMSLSLYLSDTDLIDNKTSFNQTNELDSLNLKSHSSSQCTNNLSTNQFLLIDGMTATSTSVQSICIIPSIKPYFYSHEYIPRFGIQLIRQFRHYDPLSTLFYQKFHETFLNNSLYDYSVYGKLKMVISFGYIYCLKQQENLSELPTNVASLTEQHFLSYLIDTFLPSTVITQINTHGEKCLQQIFYQPNHRIQRQYVVSKMNSLFLRLSWFDMQLKVQTNEIHVLCLNRCNEILLIFTRDGKLKNIFQKPMLWFKCFHYKQTNNNDFDLLYELRSFIDNDEDVFQSIFDWDKSQLMTPTDPRTLPFRNNSDITPILSMRVITSIFEYGLYEVHSIHRKELFYLNDDYYKMKCSRGYFNCPTELIEVHVNMHKFQEMTSDDDDDDDTKQQLNKVWAIGQEISHFFDEVVSNM</sequence>
<feature type="domain" description="RDRP core" evidence="2">
    <location>
        <begin position="387"/>
        <end position="680"/>
    </location>
</feature>
<dbReference type="EMBL" id="CAJNOQ010000346">
    <property type="protein sequence ID" value="CAF0790455.1"/>
    <property type="molecule type" value="Genomic_DNA"/>
</dbReference>
<dbReference type="Pfam" id="PF05183">
    <property type="entry name" value="RdRP"/>
    <property type="match status" value="2"/>
</dbReference>
<proteinExistence type="inferred from homology"/>
<feature type="domain" description="RDRP core" evidence="2">
    <location>
        <begin position="692"/>
        <end position="927"/>
    </location>
</feature>
<comment type="similarity">
    <text evidence="1">Belongs to the RdRP family.</text>
</comment>
<comment type="caution">
    <text evidence="3">The sequence shown here is derived from an EMBL/GenBank/DDBJ whole genome shotgun (WGS) entry which is preliminary data.</text>
</comment>
<dbReference type="PANTHER" id="PTHR23079:SF55">
    <property type="entry name" value="RNA-DIRECTED RNA POLYMERASE"/>
    <property type="match status" value="1"/>
</dbReference>
<dbReference type="EMBL" id="CAJOBC010000346">
    <property type="protein sequence ID" value="CAF3574697.1"/>
    <property type="molecule type" value="Genomic_DNA"/>
</dbReference>
<dbReference type="GO" id="GO:0003968">
    <property type="term" value="F:RNA-directed RNA polymerase activity"/>
    <property type="evidence" value="ECO:0007669"/>
    <property type="project" value="UniProtKB-KW"/>
</dbReference>
<dbReference type="Proteomes" id="UP000681722">
    <property type="component" value="Unassembled WGS sequence"/>
</dbReference>
<evidence type="ECO:0000313" key="5">
    <source>
        <dbReference type="Proteomes" id="UP000663829"/>
    </source>
</evidence>
<gene>
    <name evidence="3" type="ORF">GPM918_LOCUS2972</name>
    <name evidence="4" type="ORF">SRO942_LOCUS2972</name>
</gene>
<dbReference type="InterPro" id="IPR007855">
    <property type="entry name" value="RDRP"/>
</dbReference>
<evidence type="ECO:0000313" key="4">
    <source>
        <dbReference type="EMBL" id="CAF3574697.1"/>
    </source>
</evidence>
<evidence type="ECO:0000313" key="3">
    <source>
        <dbReference type="EMBL" id="CAF0790455.1"/>
    </source>
</evidence>
<keyword evidence="1" id="KW-0696">RNA-directed RNA polymerase</keyword>
<keyword evidence="1" id="KW-0694">RNA-binding</keyword>
<accession>A0A813RV36</accession>
<dbReference type="GO" id="GO:0031380">
    <property type="term" value="C:nuclear RNA-directed RNA polymerase complex"/>
    <property type="evidence" value="ECO:0007669"/>
    <property type="project" value="TreeGrafter"/>
</dbReference>
<dbReference type="Proteomes" id="UP000663829">
    <property type="component" value="Unassembled WGS sequence"/>
</dbReference>
<dbReference type="GO" id="GO:0003723">
    <property type="term" value="F:RNA binding"/>
    <property type="evidence" value="ECO:0007669"/>
    <property type="project" value="UniProtKB-KW"/>
</dbReference>
<keyword evidence="1" id="KW-0548">Nucleotidyltransferase</keyword>